<organism evidence="2 3">
    <name type="scientific">Cirrhinus molitorella</name>
    <name type="common">mud carp</name>
    <dbReference type="NCBI Taxonomy" id="172907"/>
    <lineage>
        <taxon>Eukaryota</taxon>
        <taxon>Metazoa</taxon>
        <taxon>Chordata</taxon>
        <taxon>Craniata</taxon>
        <taxon>Vertebrata</taxon>
        <taxon>Euteleostomi</taxon>
        <taxon>Actinopterygii</taxon>
        <taxon>Neopterygii</taxon>
        <taxon>Teleostei</taxon>
        <taxon>Ostariophysi</taxon>
        <taxon>Cypriniformes</taxon>
        <taxon>Cyprinidae</taxon>
        <taxon>Labeoninae</taxon>
        <taxon>Labeonini</taxon>
        <taxon>Cirrhinus</taxon>
    </lineage>
</organism>
<sequence>MDRVKSSMQQVPNPIPKVLSRRTGGANSLEVEKENFERSQTQPGKVGHMNESAADCPTGG</sequence>
<feature type="compositionally biased region" description="Polar residues" evidence="1">
    <location>
        <begin position="1"/>
        <end position="12"/>
    </location>
</feature>
<name>A0ABR3M9L6_9TELE</name>
<keyword evidence="3" id="KW-1185">Reference proteome</keyword>
<feature type="region of interest" description="Disordered" evidence="1">
    <location>
        <begin position="1"/>
        <end position="60"/>
    </location>
</feature>
<accession>A0ABR3M9L6</accession>
<reference evidence="2 3" key="1">
    <citation type="submission" date="2023-09" db="EMBL/GenBank/DDBJ databases">
        <authorList>
            <person name="Wang M."/>
        </authorList>
    </citation>
    <scope>NUCLEOTIDE SEQUENCE [LARGE SCALE GENOMIC DNA]</scope>
    <source>
        <strain evidence="2">GT-2023</strain>
        <tissue evidence="2">Liver</tissue>
    </source>
</reference>
<evidence type="ECO:0000313" key="3">
    <source>
        <dbReference type="Proteomes" id="UP001558613"/>
    </source>
</evidence>
<dbReference type="EMBL" id="JAYMGO010000015">
    <property type="protein sequence ID" value="KAL1260607.1"/>
    <property type="molecule type" value="Genomic_DNA"/>
</dbReference>
<feature type="non-terminal residue" evidence="2">
    <location>
        <position position="60"/>
    </location>
</feature>
<comment type="caution">
    <text evidence="2">The sequence shown here is derived from an EMBL/GenBank/DDBJ whole genome shotgun (WGS) entry which is preliminary data.</text>
</comment>
<proteinExistence type="predicted"/>
<protein>
    <submittedName>
        <fullName evidence="2">Uncharacterized protein</fullName>
    </submittedName>
</protein>
<evidence type="ECO:0000256" key="1">
    <source>
        <dbReference type="SAM" id="MobiDB-lite"/>
    </source>
</evidence>
<evidence type="ECO:0000313" key="2">
    <source>
        <dbReference type="EMBL" id="KAL1260607.1"/>
    </source>
</evidence>
<gene>
    <name evidence="2" type="ORF">QQF64_008434</name>
</gene>
<dbReference type="Proteomes" id="UP001558613">
    <property type="component" value="Unassembled WGS sequence"/>
</dbReference>